<dbReference type="InterPro" id="IPR037493">
    <property type="entry name" value="ExoIII-like"/>
</dbReference>
<dbReference type="InterPro" id="IPR004808">
    <property type="entry name" value="AP_endonuc_1"/>
</dbReference>
<dbReference type="PROSITE" id="PS00728">
    <property type="entry name" value="AP_NUCLEASE_F1_3"/>
    <property type="match status" value="1"/>
</dbReference>
<dbReference type="NCBIfam" id="TIGR00633">
    <property type="entry name" value="xth"/>
    <property type="match status" value="1"/>
</dbReference>
<feature type="binding site" evidence="7">
    <location>
        <position position="151"/>
    </location>
    <ligand>
        <name>Mg(2+)</name>
        <dbReference type="ChEBI" id="CHEBI:18420"/>
        <label>1</label>
    </ligand>
</feature>
<keyword evidence="12" id="KW-1185">Reference proteome</keyword>
<dbReference type="Gene3D" id="3.60.10.10">
    <property type="entry name" value="Endonuclease/exonuclease/phosphatase"/>
    <property type="match status" value="1"/>
</dbReference>
<evidence type="ECO:0000259" key="9">
    <source>
        <dbReference type="Pfam" id="PF03372"/>
    </source>
</evidence>
<evidence type="ECO:0000256" key="6">
    <source>
        <dbReference type="PIRSR" id="PIRSR604808-1"/>
    </source>
</evidence>
<dbReference type="SUPFAM" id="SSF56219">
    <property type="entry name" value="DNase I-like"/>
    <property type="match status" value="1"/>
</dbReference>
<dbReference type="Proteomes" id="UP000281170">
    <property type="component" value="Plasmid 15"/>
</dbReference>
<evidence type="ECO:0000256" key="7">
    <source>
        <dbReference type="PIRSR" id="PIRSR604808-2"/>
    </source>
</evidence>
<dbReference type="KEGG" id="ladl:NCTC12735_01136"/>
<organism evidence="10 12">
    <name type="scientific">Legionella adelaidensis</name>
    <dbReference type="NCBI Taxonomy" id="45056"/>
    <lineage>
        <taxon>Bacteria</taxon>
        <taxon>Pseudomonadati</taxon>
        <taxon>Pseudomonadota</taxon>
        <taxon>Gammaproteobacteria</taxon>
        <taxon>Legionellales</taxon>
        <taxon>Legionellaceae</taxon>
        <taxon>Legionella</taxon>
    </lineage>
</organism>
<comment type="cofactor">
    <cofactor evidence="7">
        <name>Mg(2+)</name>
        <dbReference type="ChEBI" id="CHEBI:18420"/>
    </cofactor>
    <cofactor evidence="7">
        <name>Mn(2+)</name>
        <dbReference type="ChEBI" id="CHEBI:29035"/>
    </cofactor>
    <text evidence="7">Probably binds two magnesium or manganese ions per subunit.</text>
</comment>
<evidence type="ECO:0000313" key="10">
    <source>
        <dbReference type="EMBL" id="KTC66595.1"/>
    </source>
</evidence>
<dbReference type="Pfam" id="PF03372">
    <property type="entry name" value="Exo_endo_phos"/>
    <property type="match status" value="1"/>
</dbReference>
<feature type="active site" description="Proton acceptor" evidence="6">
    <location>
        <position position="249"/>
    </location>
</feature>
<feature type="domain" description="Endonuclease/exonuclease/phosphatase" evidence="9">
    <location>
        <begin position="8"/>
        <end position="249"/>
    </location>
</feature>
<evidence type="ECO:0000256" key="4">
    <source>
        <dbReference type="ARBA" id="ARBA00022801"/>
    </source>
</evidence>
<evidence type="ECO:0000313" key="11">
    <source>
        <dbReference type="EMBL" id="VEH85502.1"/>
    </source>
</evidence>
<keyword evidence="3 7" id="KW-0479">Metal-binding</keyword>
<accession>A0A0W0R695</accession>
<keyword evidence="5 7" id="KW-0460">Magnesium</keyword>
<dbReference type="EC" id="3.1.11.2" evidence="11"/>
<protein>
    <submittedName>
        <fullName evidence="10">Exodeoxyribonuclease III</fullName>
        <ecNumber evidence="11">3.1.11.2</ecNumber>
    </submittedName>
</protein>
<gene>
    <name evidence="11" type="primary">xthA</name>
    <name evidence="10" type="ORF">Lade_1253</name>
    <name evidence="11" type="ORF">NCTC12735_01136</name>
</gene>
<feature type="binding site" evidence="7">
    <location>
        <position position="248"/>
    </location>
    <ligand>
        <name>Mg(2+)</name>
        <dbReference type="ChEBI" id="CHEBI:18420"/>
        <label>1</label>
    </ligand>
</feature>
<evidence type="ECO:0000313" key="13">
    <source>
        <dbReference type="Proteomes" id="UP000281170"/>
    </source>
</evidence>
<feature type="site" description="Transition state stabilizer" evidence="8">
    <location>
        <position position="151"/>
    </location>
</feature>
<dbReference type="PANTHER" id="PTHR43250">
    <property type="entry name" value="EXODEOXYRIBONUCLEASE III"/>
    <property type="match status" value="1"/>
</dbReference>
<name>A0A0W0R695_9GAMM</name>
<dbReference type="GO" id="GO:0006281">
    <property type="term" value="P:DNA repair"/>
    <property type="evidence" value="ECO:0007669"/>
    <property type="project" value="InterPro"/>
</dbReference>
<keyword evidence="11" id="KW-0614">Plasmid</keyword>
<feature type="active site" description="Proton donor/acceptor" evidence="6">
    <location>
        <position position="149"/>
    </location>
</feature>
<feature type="active site" evidence="6">
    <location>
        <position position="108"/>
    </location>
</feature>
<feature type="binding site" evidence="7">
    <location>
        <position position="38"/>
    </location>
    <ligand>
        <name>Mg(2+)</name>
        <dbReference type="ChEBI" id="CHEBI:18420"/>
        <label>1</label>
    </ligand>
</feature>
<geneLocation type="plasmid" evidence="11 13">
    <name>15</name>
</geneLocation>
<dbReference type="GO" id="GO:0004519">
    <property type="term" value="F:endonuclease activity"/>
    <property type="evidence" value="ECO:0007669"/>
    <property type="project" value="InterPro"/>
</dbReference>
<keyword evidence="4 11" id="KW-0378">Hydrolase</keyword>
<evidence type="ECO:0000256" key="8">
    <source>
        <dbReference type="PIRSR" id="PIRSR604808-3"/>
    </source>
</evidence>
<evidence type="ECO:0000256" key="3">
    <source>
        <dbReference type="ARBA" id="ARBA00022723"/>
    </source>
</evidence>
<feature type="site" description="Interaction with DNA substrate" evidence="8">
    <location>
        <position position="249"/>
    </location>
</feature>
<dbReference type="CDD" id="cd09086">
    <property type="entry name" value="ExoIII-like_AP-endo"/>
    <property type="match status" value="1"/>
</dbReference>
<evidence type="ECO:0000256" key="5">
    <source>
        <dbReference type="ARBA" id="ARBA00022842"/>
    </source>
</evidence>
<dbReference type="Proteomes" id="UP000054859">
    <property type="component" value="Unassembled WGS sequence"/>
</dbReference>
<evidence type="ECO:0000256" key="2">
    <source>
        <dbReference type="ARBA" id="ARBA00007092"/>
    </source>
</evidence>
<reference evidence="10 12" key="1">
    <citation type="submission" date="2015-11" db="EMBL/GenBank/DDBJ databases">
        <title>Identification of large and diverse effector repertoires of 38 Legionella species.</title>
        <authorList>
            <person name="Burstein D."/>
            <person name="Amaro F."/>
            <person name="Zusman T."/>
            <person name="Lifshitz Z."/>
            <person name="Cohen O."/>
            <person name="Gilbert J.A."/>
            <person name="Pupko T."/>
            <person name="Shuman H.A."/>
            <person name="Segal G."/>
        </authorList>
    </citation>
    <scope>NUCLEOTIDE SEQUENCE [LARGE SCALE GENOMIC DNA]</scope>
    <source>
        <strain evidence="10 12">1762-AUS-E</strain>
    </source>
</reference>
<dbReference type="GO" id="GO:0046872">
    <property type="term" value="F:metal ion binding"/>
    <property type="evidence" value="ECO:0007669"/>
    <property type="project" value="UniProtKB-KW"/>
</dbReference>
<sequence length="256" mass="29162">MNGVLKIATWNVNSIKIRLEQVLEWLEHSQTDILAVQETKMIDEQFPAQIFIERGYHIVFSGQKSYNGVAIISKFPLSNVVKDIADFEDPQRRVLAATTGDIRLINLYVPNGSAVGSDKYAYKLKWLEKVIAYIKEELSKNSKLAVVGDFNIAPEDRDVHDPGVWVGNVMVSAEERKAFSSLLDLGLKDSFRSFCQDSIFSWWDYRQGCFRRNMGLRIDHILLSEVLTNQCTHCEIDIAPRRAKRPSDHAPVIATF</sequence>
<comment type="similarity">
    <text evidence="2">Belongs to the DNA repair enzymes AP/ExoA family.</text>
</comment>
<dbReference type="PATRIC" id="fig|45056.6.peg.1295"/>
<dbReference type="PANTHER" id="PTHR43250:SF2">
    <property type="entry name" value="EXODEOXYRIBONUCLEASE III"/>
    <property type="match status" value="1"/>
</dbReference>
<keyword evidence="7" id="KW-0464">Manganese</keyword>
<feature type="binding site" evidence="7">
    <location>
        <position position="149"/>
    </location>
    <ligand>
        <name>Mg(2+)</name>
        <dbReference type="ChEBI" id="CHEBI:18420"/>
        <label>1</label>
    </ligand>
</feature>
<evidence type="ECO:0000256" key="1">
    <source>
        <dbReference type="ARBA" id="ARBA00001936"/>
    </source>
</evidence>
<dbReference type="InterPro" id="IPR036691">
    <property type="entry name" value="Endo/exonu/phosph_ase_sf"/>
</dbReference>
<feature type="site" description="Important for catalytic activity" evidence="8">
    <location>
        <position position="219"/>
    </location>
</feature>
<dbReference type="NCBIfam" id="TIGR00195">
    <property type="entry name" value="exoDNase_III"/>
    <property type="match status" value="1"/>
</dbReference>
<reference evidence="11 13" key="2">
    <citation type="submission" date="2018-12" db="EMBL/GenBank/DDBJ databases">
        <authorList>
            <consortium name="Pathogen Informatics"/>
        </authorList>
    </citation>
    <scope>NUCLEOTIDE SEQUENCE [LARGE SCALE GENOMIC DNA]</scope>
    <source>
        <strain evidence="11 13">NCTC12735</strain>
        <plasmid evidence="13">15</plasmid>
    </source>
</reference>
<dbReference type="InterPro" id="IPR005135">
    <property type="entry name" value="Endo/exonuclease/phosphatase"/>
</dbReference>
<feature type="binding site" evidence="7">
    <location>
        <position position="249"/>
    </location>
    <ligand>
        <name>Mg(2+)</name>
        <dbReference type="ChEBI" id="CHEBI:18420"/>
        <label>1</label>
    </ligand>
</feature>
<dbReference type="InterPro" id="IPR020848">
    <property type="entry name" value="AP_endonuclease_F1_CS"/>
</dbReference>
<dbReference type="AlphaFoldDB" id="A0A0W0R695"/>
<dbReference type="STRING" id="45056.Lade_1253"/>
<evidence type="ECO:0000313" key="12">
    <source>
        <dbReference type="Proteomes" id="UP000054859"/>
    </source>
</evidence>
<proteinExistence type="inferred from homology"/>
<feature type="binding site" evidence="7">
    <location>
        <position position="11"/>
    </location>
    <ligand>
        <name>Mg(2+)</name>
        <dbReference type="ChEBI" id="CHEBI:18420"/>
        <label>1</label>
    </ligand>
</feature>
<dbReference type="EMBL" id="LNKA01000001">
    <property type="protein sequence ID" value="KTC66595.1"/>
    <property type="molecule type" value="Genomic_DNA"/>
</dbReference>
<dbReference type="PROSITE" id="PS51435">
    <property type="entry name" value="AP_NUCLEASE_F1_4"/>
    <property type="match status" value="1"/>
</dbReference>
<dbReference type="GO" id="GO:0003677">
    <property type="term" value="F:DNA binding"/>
    <property type="evidence" value="ECO:0007669"/>
    <property type="project" value="InterPro"/>
</dbReference>
<comment type="cofactor">
    <cofactor evidence="1">
        <name>Mn(2+)</name>
        <dbReference type="ChEBI" id="CHEBI:29035"/>
    </cofactor>
</comment>
<dbReference type="GO" id="GO:0008311">
    <property type="term" value="F:double-stranded DNA 3'-5' DNA exonuclease activity"/>
    <property type="evidence" value="ECO:0007669"/>
    <property type="project" value="UniProtKB-EC"/>
</dbReference>
<dbReference type="EMBL" id="LR134424">
    <property type="protein sequence ID" value="VEH85502.1"/>
    <property type="molecule type" value="Genomic_DNA"/>
</dbReference>